<dbReference type="GO" id="GO:0003677">
    <property type="term" value="F:DNA binding"/>
    <property type="evidence" value="ECO:0007669"/>
    <property type="project" value="UniProtKB-KW"/>
</dbReference>
<dbReference type="SMART" id="SM00347">
    <property type="entry name" value="HTH_MARR"/>
    <property type="match status" value="1"/>
</dbReference>
<feature type="domain" description="HTH marR-type" evidence="4">
    <location>
        <begin position="7"/>
        <end position="139"/>
    </location>
</feature>
<evidence type="ECO:0000313" key="6">
    <source>
        <dbReference type="Proteomes" id="UP000476332"/>
    </source>
</evidence>
<dbReference type="SUPFAM" id="SSF46785">
    <property type="entry name" value="Winged helix' DNA-binding domain"/>
    <property type="match status" value="1"/>
</dbReference>
<keyword evidence="3" id="KW-0804">Transcription</keyword>
<name>A0A6L9ME20_9HYPH</name>
<dbReference type="PRINTS" id="PR00598">
    <property type="entry name" value="HTHMARR"/>
</dbReference>
<dbReference type="EMBL" id="JAAAMJ010000001">
    <property type="protein sequence ID" value="NDV85868.1"/>
    <property type="molecule type" value="Genomic_DNA"/>
</dbReference>
<accession>A0A6L9ME20</accession>
<evidence type="ECO:0000256" key="1">
    <source>
        <dbReference type="ARBA" id="ARBA00023015"/>
    </source>
</evidence>
<sequence length="154" mass="16844">MAVKKKKQFVTAHLSLAGRAARTALSQRLTSLELYPGQDAVLLAIGEEDGIALRDLAERLAVRPPTITKTVARLGSQGLVEKRNSDSDARQSHAHLTEKGLAIVDAVRSTQKAVERRALKGFSNKERKLMRKLLQRVTANLDGTPLPAMVPDEE</sequence>
<organism evidence="5 6">
    <name type="scientific">Aurantimonas aggregata</name>
    <dbReference type="NCBI Taxonomy" id="2047720"/>
    <lineage>
        <taxon>Bacteria</taxon>
        <taxon>Pseudomonadati</taxon>
        <taxon>Pseudomonadota</taxon>
        <taxon>Alphaproteobacteria</taxon>
        <taxon>Hyphomicrobiales</taxon>
        <taxon>Aurantimonadaceae</taxon>
        <taxon>Aurantimonas</taxon>
    </lineage>
</organism>
<dbReference type="PANTHER" id="PTHR42756:SF1">
    <property type="entry name" value="TRANSCRIPTIONAL REPRESSOR OF EMRAB OPERON"/>
    <property type="match status" value="1"/>
</dbReference>
<protein>
    <submittedName>
        <fullName evidence="5">MarR family transcriptional regulator</fullName>
    </submittedName>
</protein>
<evidence type="ECO:0000256" key="2">
    <source>
        <dbReference type="ARBA" id="ARBA00023125"/>
    </source>
</evidence>
<gene>
    <name evidence="5" type="ORF">GTW51_04035</name>
</gene>
<dbReference type="InterPro" id="IPR036390">
    <property type="entry name" value="WH_DNA-bd_sf"/>
</dbReference>
<dbReference type="Pfam" id="PF01047">
    <property type="entry name" value="MarR"/>
    <property type="match status" value="1"/>
</dbReference>
<dbReference type="InterPro" id="IPR036388">
    <property type="entry name" value="WH-like_DNA-bd_sf"/>
</dbReference>
<evidence type="ECO:0000313" key="5">
    <source>
        <dbReference type="EMBL" id="NDV85868.1"/>
    </source>
</evidence>
<evidence type="ECO:0000259" key="4">
    <source>
        <dbReference type="PROSITE" id="PS50995"/>
    </source>
</evidence>
<dbReference type="PANTHER" id="PTHR42756">
    <property type="entry name" value="TRANSCRIPTIONAL REGULATOR, MARR"/>
    <property type="match status" value="1"/>
</dbReference>
<dbReference type="PROSITE" id="PS50995">
    <property type="entry name" value="HTH_MARR_2"/>
    <property type="match status" value="1"/>
</dbReference>
<proteinExistence type="predicted"/>
<dbReference type="Proteomes" id="UP000476332">
    <property type="component" value="Unassembled WGS sequence"/>
</dbReference>
<dbReference type="RefSeq" id="WP_163042557.1">
    <property type="nucleotide sequence ID" value="NZ_JAAAMJ010000001.1"/>
</dbReference>
<dbReference type="AlphaFoldDB" id="A0A6L9ME20"/>
<dbReference type="GO" id="GO:0003700">
    <property type="term" value="F:DNA-binding transcription factor activity"/>
    <property type="evidence" value="ECO:0007669"/>
    <property type="project" value="InterPro"/>
</dbReference>
<comment type="caution">
    <text evidence="5">The sequence shown here is derived from an EMBL/GenBank/DDBJ whole genome shotgun (WGS) entry which is preliminary data.</text>
</comment>
<keyword evidence="1" id="KW-0805">Transcription regulation</keyword>
<dbReference type="Gene3D" id="1.10.10.10">
    <property type="entry name" value="Winged helix-like DNA-binding domain superfamily/Winged helix DNA-binding domain"/>
    <property type="match status" value="1"/>
</dbReference>
<reference evidence="5 6" key="1">
    <citation type="submission" date="2020-01" db="EMBL/GenBank/DDBJ databases">
        <title>Genomes of bacteria type strains.</title>
        <authorList>
            <person name="Chen J."/>
            <person name="Zhu S."/>
            <person name="Chen J."/>
        </authorList>
    </citation>
    <scope>NUCLEOTIDE SEQUENCE [LARGE SCALE GENOMIC DNA]</scope>
    <source>
        <strain evidence="5 6">KCTC 52919</strain>
    </source>
</reference>
<keyword evidence="2" id="KW-0238">DNA-binding</keyword>
<evidence type="ECO:0000256" key="3">
    <source>
        <dbReference type="ARBA" id="ARBA00023163"/>
    </source>
</evidence>
<dbReference type="InterPro" id="IPR000835">
    <property type="entry name" value="HTH_MarR-typ"/>
</dbReference>
<keyword evidence="6" id="KW-1185">Reference proteome</keyword>